<evidence type="ECO:0000313" key="1">
    <source>
        <dbReference type="EMBL" id="GFO23867.1"/>
    </source>
</evidence>
<organism evidence="1 2">
    <name type="scientific">Plakobranchus ocellatus</name>
    <dbReference type="NCBI Taxonomy" id="259542"/>
    <lineage>
        <taxon>Eukaryota</taxon>
        <taxon>Metazoa</taxon>
        <taxon>Spiralia</taxon>
        <taxon>Lophotrochozoa</taxon>
        <taxon>Mollusca</taxon>
        <taxon>Gastropoda</taxon>
        <taxon>Heterobranchia</taxon>
        <taxon>Euthyneura</taxon>
        <taxon>Panpulmonata</taxon>
        <taxon>Sacoglossa</taxon>
        <taxon>Placobranchoidea</taxon>
        <taxon>Plakobranchidae</taxon>
        <taxon>Plakobranchus</taxon>
    </lineage>
</organism>
<evidence type="ECO:0000313" key="2">
    <source>
        <dbReference type="Proteomes" id="UP000735302"/>
    </source>
</evidence>
<dbReference type="Proteomes" id="UP000735302">
    <property type="component" value="Unassembled WGS sequence"/>
</dbReference>
<accession>A0AAV4BXV3</accession>
<comment type="caution">
    <text evidence="1">The sequence shown here is derived from an EMBL/GenBank/DDBJ whole genome shotgun (WGS) entry which is preliminary data.</text>
</comment>
<protein>
    <submittedName>
        <fullName evidence="1">Uncharacterized protein</fullName>
    </submittedName>
</protein>
<keyword evidence="2" id="KW-1185">Reference proteome</keyword>
<dbReference type="AlphaFoldDB" id="A0AAV4BXV3"/>
<proteinExistence type="predicted"/>
<name>A0AAV4BXV3_9GAST</name>
<dbReference type="EMBL" id="BLXT01005549">
    <property type="protein sequence ID" value="GFO23867.1"/>
    <property type="molecule type" value="Genomic_DNA"/>
</dbReference>
<gene>
    <name evidence="1" type="ORF">PoB_005037200</name>
</gene>
<sequence length="116" mass="13031">MTFVSARPGQAASVTSCTQAGNVSSYTEAGFVTFHTQAWYEIHPSIFNLDMYLTYSTQIMLSHTGRSYHYQCSFSSPTHFSFHLSTHLHCHVVSMIALLIDLNYSKSHSGTQEDKD</sequence>
<reference evidence="1 2" key="1">
    <citation type="journal article" date="2021" name="Elife">
        <title>Chloroplast acquisition without the gene transfer in kleptoplastic sea slugs, Plakobranchus ocellatus.</title>
        <authorList>
            <person name="Maeda T."/>
            <person name="Takahashi S."/>
            <person name="Yoshida T."/>
            <person name="Shimamura S."/>
            <person name="Takaki Y."/>
            <person name="Nagai Y."/>
            <person name="Toyoda A."/>
            <person name="Suzuki Y."/>
            <person name="Arimoto A."/>
            <person name="Ishii H."/>
            <person name="Satoh N."/>
            <person name="Nishiyama T."/>
            <person name="Hasebe M."/>
            <person name="Maruyama T."/>
            <person name="Minagawa J."/>
            <person name="Obokata J."/>
            <person name="Shigenobu S."/>
        </authorList>
    </citation>
    <scope>NUCLEOTIDE SEQUENCE [LARGE SCALE GENOMIC DNA]</scope>
</reference>